<comment type="caution">
    <text evidence="5">The sequence shown here is derived from an EMBL/GenBank/DDBJ whole genome shotgun (WGS) entry which is preliminary data.</text>
</comment>
<dbReference type="EMBL" id="BSXW01001215">
    <property type="protein sequence ID" value="GMF34797.1"/>
    <property type="molecule type" value="Genomic_DNA"/>
</dbReference>
<evidence type="ECO:0000313" key="6">
    <source>
        <dbReference type="Proteomes" id="UP001165083"/>
    </source>
</evidence>
<proteinExistence type="inferred from homology"/>
<dbReference type="Pfam" id="PF05630">
    <property type="entry name" value="NPP1"/>
    <property type="match status" value="1"/>
</dbReference>
<dbReference type="Proteomes" id="UP001165083">
    <property type="component" value="Unassembled WGS sequence"/>
</dbReference>
<accession>A0A9W6XAQ5</accession>
<dbReference type="PIRSF" id="PIRSF029958">
    <property type="entry name" value="Necrosis-inducing_protein"/>
    <property type="match status" value="1"/>
</dbReference>
<organism evidence="5 6">
    <name type="scientific">Phytophthora lilii</name>
    <dbReference type="NCBI Taxonomy" id="2077276"/>
    <lineage>
        <taxon>Eukaryota</taxon>
        <taxon>Sar</taxon>
        <taxon>Stramenopiles</taxon>
        <taxon>Oomycota</taxon>
        <taxon>Peronosporomycetes</taxon>
        <taxon>Peronosporales</taxon>
        <taxon>Peronosporaceae</taxon>
        <taxon>Phytophthora</taxon>
    </lineage>
</organism>
<evidence type="ECO:0000256" key="2">
    <source>
        <dbReference type="ARBA" id="ARBA00009520"/>
    </source>
</evidence>
<evidence type="ECO:0000256" key="4">
    <source>
        <dbReference type="ARBA" id="ARBA00023026"/>
    </source>
</evidence>
<keyword evidence="4" id="KW-0843">Virulence</keyword>
<sequence>MTFKMCIDYCTVLDVDYPTFLRSRQPEAVTISEKAALKFKPGLHILDGCASYPAVNAAGETSGGLKGTNGDSGCKVSLLGSQVYGRAGWYQDVWAIMYSWYFPKGFWAGFASRRHDWASFVVWIDNPAVESPRILGVSLSKSEKKYHTETTIYESAFMGYRVLGTRFDRSYIYGSNTSMRVQHSTDDDISAVLEFSYADGEYQDLIMWEQMTDAVRAALVDSNFDDFNIPFNEDHFNEHLEKAWPF</sequence>
<dbReference type="PANTHER" id="PTHR33657:SF8">
    <property type="entry name" value="DOMAIN PROTEIN, PUTATIVE (AFU_ORTHOLOGUE AFUA_5G00600)-RELATED"/>
    <property type="match status" value="1"/>
</dbReference>
<keyword evidence="6" id="KW-1185">Reference proteome</keyword>
<evidence type="ECO:0000313" key="5">
    <source>
        <dbReference type="EMBL" id="GMF34797.1"/>
    </source>
</evidence>
<evidence type="ECO:0000256" key="1">
    <source>
        <dbReference type="ARBA" id="ARBA00004613"/>
    </source>
</evidence>
<dbReference type="OrthoDB" id="147163at2759"/>
<reference evidence="5" key="1">
    <citation type="submission" date="2023-04" db="EMBL/GenBank/DDBJ databases">
        <title>Phytophthora lilii NBRC 32176.</title>
        <authorList>
            <person name="Ichikawa N."/>
            <person name="Sato H."/>
            <person name="Tonouchi N."/>
        </authorList>
    </citation>
    <scope>NUCLEOTIDE SEQUENCE</scope>
    <source>
        <strain evidence="5">NBRC 32176</strain>
    </source>
</reference>
<dbReference type="InterPro" id="IPR008701">
    <property type="entry name" value="NPP1"/>
</dbReference>
<gene>
    <name evidence="5" type="ORF">Plil01_001481400</name>
</gene>
<protein>
    <submittedName>
        <fullName evidence="5">Unnamed protein product</fullName>
    </submittedName>
</protein>
<keyword evidence="3" id="KW-0964">Secreted</keyword>
<comment type="similarity">
    <text evidence="2">Belongs to the Necrosis inducing protein (NPP1) family.</text>
</comment>
<name>A0A9W6XAQ5_9STRA</name>
<evidence type="ECO:0000256" key="3">
    <source>
        <dbReference type="ARBA" id="ARBA00022525"/>
    </source>
</evidence>
<comment type="subcellular location">
    <subcellularLocation>
        <location evidence="1">Secreted</location>
    </subcellularLocation>
</comment>
<dbReference type="GO" id="GO:0005576">
    <property type="term" value="C:extracellular region"/>
    <property type="evidence" value="ECO:0007669"/>
    <property type="project" value="UniProtKB-SubCell"/>
</dbReference>
<dbReference type="PANTHER" id="PTHR33657">
    <property type="entry name" value="DOMAIN PROTEIN, PUTATIVE (AFU_ORTHOLOGUE AFUA_5G00600)-RELATED"/>
    <property type="match status" value="1"/>
</dbReference>
<dbReference type="AlphaFoldDB" id="A0A9W6XAQ5"/>